<evidence type="ECO:0008006" key="3">
    <source>
        <dbReference type="Google" id="ProtNLM"/>
    </source>
</evidence>
<dbReference type="OrthoDB" id="10017160at2759"/>
<keyword evidence="2" id="KW-1185">Reference proteome</keyword>
<proteinExistence type="predicted"/>
<evidence type="ECO:0000313" key="2">
    <source>
        <dbReference type="Proteomes" id="UP000299102"/>
    </source>
</evidence>
<dbReference type="Gene3D" id="3.30.420.10">
    <property type="entry name" value="Ribonuclease H-like superfamily/Ribonuclease H"/>
    <property type="match status" value="1"/>
</dbReference>
<protein>
    <recommendedName>
        <fullName evidence="3">Histone-lysine N-methyltransferase SETMAR</fullName>
    </recommendedName>
</protein>
<dbReference type="EMBL" id="BGZK01000061">
    <property type="protein sequence ID" value="GBP13995.1"/>
    <property type="molecule type" value="Genomic_DNA"/>
</dbReference>
<name>A0A4C1TIP8_EUMVA</name>
<accession>A0A4C1TIP8</accession>
<dbReference type="InterPro" id="IPR036397">
    <property type="entry name" value="RNaseH_sf"/>
</dbReference>
<gene>
    <name evidence="1" type="ORF">EVAR_102687_1</name>
</gene>
<evidence type="ECO:0000313" key="1">
    <source>
        <dbReference type="EMBL" id="GBP13995.1"/>
    </source>
</evidence>
<sequence>MHNTSSHTAIKTMSFLSSEKVKLVTHPTFSSDLAPCDFLLFSKIKDVMREFKRSHVNLSDEFRDGHSSTAVNNKNIDAVHRMIETDMHMTCHEIGASWGIGSRVTRKLPTGRDKAPRCMWAARRHQGRRISYPPLFLAPRRDGVARAYYTRGSEQITTY</sequence>
<reference evidence="1 2" key="1">
    <citation type="journal article" date="2019" name="Commun. Biol.">
        <title>The bagworm genome reveals a unique fibroin gene that provides high tensile strength.</title>
        <authorList>
            <person name="Kono N."/>
            <person name="Nakamura H."/>
            <person name="Ohtoshi R."/>
            <person name="Tomita M."/>
            <person name="Numata K."/>
            <person name="Arakawa K."/>
        </authorList>
    </citation>
    <scope>NUCLEOTIDE SEQUENCE [LARGE SCALE GENOMIC DNA]</scope>
</reference>
<dbReference type="AlphaFoldDB" id="A0A4C1TIP8"/>
<comment type="caution">
    <text evidence="1">The sequence shown here is derived from an EMBL/GenBank/DDBJ whole genome shotgun (WGS) entry which is preliminary data.</text>
</comment>
<dbReference type="GO" id="GO:0003676">
    <property type="term" value="F:nucleic acid binding"/>
    <property type="evidence" value="ECO:0007669"/>
    <property type="project" value="InterPro"/>
</dbReference>
<organism evidence="1 2">
    <name type="scientific">Eumeta variegata</name>
    <name type="common">Bagworm moth</name>
    <name type="synonym">Eumeta japonica</name>
    <dbReference type="NCBI Taxonomy" id="151549"/>
    <lineage>
        <taxon>Eukaryota</taxon>
        <taxon>Metazoa</taxon>
        <taxon>Ecdysozoa</taxon>
        <taxon>Arthropoda</taxon>
        <taxon>Hexapoda</taxon>
        <taxon>Insecta</taxon>
        <taxon>Pterygota</taxon>
        <taxon>Neoptera</taxon>
        <taxon>Endopterygota</taxon>
        <taxon>Lepidoptera</taxon>
        <taxon>Glossata</taxon>
        <taxon>Ditrysia</taxon>
        <taxon>Tineoidea</taxon>
        <taxon>Psychidae</taxon>
        <taxon>Oiketicinae</taxon>
        <taxon>Eumeta</taxon>
    </lineage>
</organism>
<dbReference type="Proteomes" id="UP000299102">
    <property type="component" value="Unassembled WGS sequence"/>
</dbReference>